<sequence>MTGLSSSPVARDRPRENGLSSRAAAALVFSASAAVLVVEIVSLRLLAPYLGLTLETSTMVIGIALTAIAAGSWLGGRLADLVSPRRLLGPSLGVSGAVVALIPAVLRTTAEWAPALLFLIAALTILVPGALLSAVTPVVTKLRLTSLAETGTVVGRLSGVSTVGAIVGTVVTGFVLVARFPVSGILIGLGVLLVVGSALVEWRARGWSGVPALTLVVVAGGLATTVAPGGCDIETRYHCARVVADPDRESGRILVLDGVRHSYVDVADPTFLKFAYVRAIASVVDAAFPEGEPLAAYHLGGGGLTFPRYLGATRPGTRSLVSEIDSGVVRINRDQLGLGARADIDVRAEDGRIGLRRLDADSRDLVVGDAFGGVSVPWHLTTKEAMTDIRRVLDEDGLYVANLIDHGELAFARAEVATLSEVFEHVALVGEPTDIGLDPTATPKGGNLVVLASNRPVDLPATQESLDARKTGWKIATGDDLTSWIDDAQLLTDDYAPVDQLLEPYGP</sequence>
<feature type="transmembrane region" description="Helical" evidence="2">
    <location>
        <begin position="87"/>
        <end position="106"/>
    </location>
</feature>
<dbReference type="InterPro" id="IPR029063">
    <property type="entry name" value="SAM-dependent_MTases_sf"/>
</dbReference>
<dbReference type="EMBL" id="CP114413">
    <property type="protein sequence ID" value="WAZ26285.1"/>
    <property type="molecule type" value="Genomic_DNA"/>
</dbReference>
<reference evidence="3" key="1">
    <citation type="submission" date="2022-12" db="EMBL/GenBank/DDBJ databases">
        <authorList>
            <person name="Ruckert C."/>
            <person name="Busche T."/>
            <person name="Kalinowski J."/>
            <person name="Wittmann C."/>
        </authorList>
    </citation>
    <scope>NUCLEOTIDE SEQUENCE</scope>
    <source>
        <strain evidence="3">DSM 40467</strain>
    </source>
</reference>
<feature type="transmembrane region" description="Helical" evidence="2">
    <location>
        <begin position="23"/>
        <end position="46"/>
    </location>
</feature>
<dbReference type="SUPFAM" id="SSF53335">
    <property type="entry name" value="S-adenosyl-L-methionine-dependent methyltransferases"/>
    <property type="match status" value="1"/>
</dbReference>
<feature type="transmembrane region" description="Helical" evidence="2">
    <location>
        <begin position="153"/>
        <end position="176"/>
    </location>
</feature>
<dbReference type="NCBIfam" id="NF037959">
    <property type="entry name" value="MFS_SpdSyn"/>
    <property type="match status" value="1"/>
</dbReference>
<dbReference type="Proteomes" id="UP001164439">
    <property type="component" value="Chromosome"/>
</dbReference>
<name>A0ABY7KRS6_9ACTN</name>
<dbReference type="RefSeq" id="WP_269663769.1">
    <property type="nucleotide sequence ID" value="NZ_CP114413.1"/>
</dbReference>
<feature type="transmembrane region" description="Helical" evidence="2">
    <location>
        <begin position="182"/>
        <end position="200"/>
    </location>
</feature>
<protein>
    <submittedName>
        <fullName evidence="3">Fused MFS/spermidine synthase</fullName>
    </submittedName>
</protein>
<organism evidence="3 4">
    <name type="scientific">Streptomyces cinnabarinus</name>
    <dbReference type="NCBI Taxonomy" id="67287"/>
    <lineage>
        <taxon>Bacteria</taxon>
        <taxon>Bacillati</taxon>
        <taxon>Actinomycetota</taxon>
        <taxon>Actinomycetes</taxon>
        <taxon>Kitasatosporales</taxon>
        <taxon>Streptomycetaceae</taxon>
        <taxon>Streptomyces</taxon>
    </lineage>
</organism>
<dbReference type="Gene3D" id="3.40.50.150">
    <property type="entry name" value="Vaccinia Virus protein VP39"/>
    <property type="match status" value="1"/>
</dbReference>
<dbReference type="Gene3D" id="1.20.1250.20">
    <property type="entry name" value="MFS general substrate transporter like domains"/>
    <property type="match status" value="1"/>
</dbReference>
<feature type="transmembrane region" description="Helical" evidence="2">
    <location>
        <begin position="58"/>
        <end position="75"/>
    </location>
</feature>
<feature type="transmembrane region" description="Helical" evidence="2">
    <location>
        <begin position="212"/>
        <end position="230"/>
    </location>
</feature>
<keyword evidence="2" id="KW-0472">Membrane</keyword>
<dbReference type="SUPFAM" id="SSF103473">
    <property type="entry name" value="MFS general substrate transporter"/>
    <property type="match status" value="1"/>
</dbReference>
<keyword evidence="2" id="KW-0812">Transmembrane</keyword>
<keyword evidence="1" id="KW-0620">Polyamine biosynthesis</keyword>
<keyword evidence="2" id="KW-1133">Transmembrane helix</keyword>
<dbReference type="PANTHER" id="PTHR43317">
    <property type="entry name" value="THERMOSPERMINE SYNTHASE ACAULIS5"/>
    <property type="match status" value="1"/>
</dbReference>
<evidence type="ECO:0000313" key="3">
    <source>
        <dbReference type="EMBL" id="WAZ26285.1"/>
    </source>
</evidence>
<dbReference type="InterPro" id="IPR036259">
    <property type="entry name" value="MFS_trans_sf"/>
</dbReference>
<gene>
    <name evidence="3" type="ORF">STRCI_007846</name>
</gene>
<evidence type="ECO:0000256" key="2">
    <source>
        <dbReference type="SAM" id="Phobius"/>
    </source>
</evidence>
<evidence type="ECO:0000313" key="4">
    <source>
        <dbReference type="Proteomes" id="UP001164439"/>
    </source>
</evidence>
<proteinExistence type="predicted"/>
<accession>A0ABY7KRS6</accession>
<evidence type="ECO:0000256" key="1">
    <source>
        <dbReference type="ARBA" id="ARBA00023115"/>
    </source>
</evidence>
<dbReference type="PANTHER" id="PTHR43317:SF1">
    <property type="entry name" value="THERMOSPERMINE SYNTHASE ACAULIS5"/>
    <property type="match status" value="1"/>
</dbReference>
<feature type="transmembrane region" description="Helical" evidence="2">
    <location>
        <begin position="112"/>
        <end position="132"/>
    </location>
</feature>
<keyword evidence="4" id="KW-1185">Reference proteome</keyword>